<feature type="region of interest" description="Disordered" evidence="1">
    <location>
        <begin position="716"/>
        <end position="748"/>
    </location>
</feature>
<feature type="region of interest" description="Disordered" evidence="1">
    <location>
        <begin position="34"/>
        <end position="64"/>
    </location>
</feature>
<comment type="caution">
    <text evidence="2">The sequence shown here is derived from an EMBL/GenBank/DDBJ whole genome shotgun (WGS) entry which is preliminary data.</text>
</comment>
<dbReference type="Proteomes" id="UP001189429">
    <property type="component" value="Unassembled WGS sequence"/>
</dbReference>
<dbReference type="EMBL" id="CAUYUJ010022060">
    <property type="protein sequence ID" value="CAK0908694.1"/>
    <property type="molecule type" value="Genomic_DNA"/>
</dbReference>
<dbReference type="SUPFAM" id="SSF109604">
    <property type="entry name" value="HD-domain/PDEase-like"/>
    <property type="match status" value="1"/>
</dbReference>
<name>A0ABN9Y7S3_9DINO</name>
<gene>
    <name evidence="2" type="ORF">PCOR1329_LOCUS83304</name>
</gene>
<evidence type="ECO:0000313" key="3">
    <source>
        <dbReference type="Proteomes" id="UP001189429"/>
    </source>
</evidence>
<sequence length="845" mass="91591">MPDMIRAMGSNGVVLEQCLSQMTRRFIDMLNATKQQTSDGSPAPDGAFGEEDPLTEAPPEGQSTPLRANLLGEVQGLMLSYWIQLRALPVDDPELTSTVLSFCSAGGDCRMEPAALARAVAELGPAAAGSEAAAVQGGLVGHLTEQLPRMRRRELVRVAMAARSVAIWHAVTAEVRSWLLRDGVATISMLRQGQDIDDLLAILAHSLAWSQHAPQGGAAASGEGERAATRDLLQRIMHLAVDSLEHVSHKEPELARRRLVATVNTLSAFEQGVPLGSLSRCLHEQATAGPAWDAASAVEVAYSFSALHGGEMPFDVVARLWRLVGGALAEAEAELSDAELAKFWAFALAAMHLSTRSALAALRLAPEGPSVESYLLWKRLAKGQVRFDLAREQQAVGSVASLRAGLPQALPGEVCLEQHAVQGSPYVADFALEGRKAVLVVPRSVHQAADRDGALSGPGRLMQRTLEALGWREVVDSSGSSDEQAAIARLMSELQRFSDFYREKQYGPYRVCYGEVLPGTDVFDCQPLQLAGQVLTLAMGSSFQHPQRQASVREVSSDSFQAFYDMSLVEAQEATANMASIVLVVTVMLGFGLLMSNSIAVVALTPLERMLGVVRGHCKQIFRFAAGIQNDTPDDDDDEDNEFLLLEEVFKKLAAIASLSTLNHEPQVNSNMKEEDVIKLNWMQGATSAVPPHHGGASALVGPRPRNSMTMLAAGTTASAENNPMDADERSPSRSPNRWSRTQSKDGSFMMDCIPPDVLVSLDSPDCDVLEWGKELKLGACGFIIMYKGFSSWWVGENVDGEKLRKFLGVLEKAYEPNHFHSFSHGVDVLYPGLRVEVHALDRRR</sequence>
<evidence type="ECO:0000256" key="1">
    <source>
        <dbReference type="SAM" id="MobiDB-lite"/>
    </source>
</evidence>
<accession>A0ABN9Y7S3</accession>
<reference evidence="2" key="1">
    <citation type="submission" date="2023-10" db="EMBL/GenBank/DDBJ databases">
        <authorList>
            <person name="Chen Y."/>
            <person name="Shah S."/>
            <person name="Dougan E. K."/>
            <person name="Thang M."/>
            <person name="Chan C."/>
        </authorList>
    </citation>
    <scope>NUCLEOTIDE SEQUENCE [LARGE SCALE GENOMIC DNA]</scope>
</reference>
<evidence type="ECO:0000313" key="2">
    <source>
        <dbReference type="EMBL" id="CAK0908694.1"/>
    </source>
</evidence>
<protein>
    <submittedName>
        <fullName evidence="2">Uncharacterized protein</fullName>
    </submittedName>
</protein>
<proteinExistence type="predicted"/>
<organism evidence="2 3">
    <name type="scientific">Prorocentrum cordatum</name>
    <dbReference type="NCBI Taxonomy" id="2364126"/>
    <lineage>
        <taxon>Eukaryota</taxon>
        <taxon>Sar</taxon>
        <taxon>Alveolata</taxon>
        <taxon>Dinophyceae</taxon>
        <taxon>Prorocentrales</taxon>
        <taxon>Prorocentraceae</taxon>
        <taxon>Prorocentrum</taxon>
    </lineage>
</organism>
<keyword evidence="3" id="KW-1185">Reference proteome</keyword>